<dbReference type="InterPro" id="IPR001242">
    <property type="entry name" value="Condensation_dom"/>
</dbReference>
<dbReference type="InterPro" id="IPR042099">
    <property type="entry name" value="ANL_N_sf"/>
</dbReference>
<dbReference type="Proteomes" id="UP000215127">
    <property type="component" value="Chromosome 6"/>
</dbReference>
<dbReference type="InterPro" id="IPR000873">
    <property type="entry name" value="AMP-dep_synth/lig_dom"/>
</dbReference>
<dbReference type="InterPro" id="IPR010071">
    <property type="entry name" value="AA_adenyl_dom"/>
</dbReference>
<dbReference type="InterPro" id="IPR009081">
    <property type="entry name" value="PP-bd_ACP"/>
</dbReference>
<dbReference type="GO" id="GO:0043041">
    <property type="term" value="P:amino acid activation for nonribosomal peptide biosynthetic process"/>
    <property type="evidence" value="ECO:0007669"/>
    <property type="project" value="TreeGrafter"/>
</dbReference>
<dbReference type="NCBIfam" id="TIGR01733">
    <property type="entry name" value="AA-adenyl-dom"/>
    <property type="match status" value="2"/>
</dbReference>
<name>A0A1X7RVJ6_ZYMT9</name>
<feature type="domain" description="Carrier" evidence="5">
    <location>
        <begin position="1861"/>
        <end position="1939"/>
    </location>
</feature>
<dbReference type="Gene3D" id="3.30.559.30">
    <property type="entry name" value="Nonribosomal peptide synthetase, condensation domain"/>
    <property type="match status" value="4"/>
</dbReference>
<evidence type="ECO:0000313" key="7">
    <source>
        <dbReference type="Proteomes" id="UP000215127"/>
    </source>
</evidence>
<dbReference type="GO" id="GO:0016874">
    <property type="term" value="F:ligase activity"/>
    <property type="evidence" value="ECO:0007669"/>
    <property type="project" value="UniProtKB-KW"/>
</dbReference>
<dbReference type="Pfam" id="PF00550">
    <property type="entry name" value="PP-binding"/>
    <property type="match status" value="4"/>
</dbReference>
<dbReference type="GO" id="GO:0031177">
    <property type="term" value="F:phosphopantetheine binding"/>
    <property type="evidence" value="ECO:0007669"/>
    <property type="project" value="InterPro"/>
</dbReference>
<dbReference type="Pfam" id="PF00668">
    <property type="entry name" value="Condensation"/>
    <property type="match status" value="4"/>
</dbReference>
<evidence type="ECO:0000256" key="1">
    <source>
        <dbReference type="ARBA" id="ARBA00022450"/>
    </source>
</evidence>
<dbReference type="STRING" id="1276538.A0A1X7RVJ6"/>
<keyword evidence="2" id="KW-0597">Phosphoprotein</keyword>
<dbReference type="Gene3D" id="3.30.300.30">
    <property type="match status" value="3"/>
</dbReference>
<dbReference type="Gene3D" id="1.10.1200.10">
    <property type="entry name" value="ACP-like"/>
    <property type="match status" value="4"/>
</dbReference>
<evidence type="ECO:0000256" key="2">
    <source>
        <dbReference type="ARBA" id="ARBA00022553"/>
    </source>
</evidence>
<dbReference type="SUPFAM" id="SSF52777">
    <property type="entry name" value="CoA-dependent acyltransferases"/>
    <property type="match status" value="8"/>
</dbReference>
<keyword evidence="3" id="KW-0436">Ligase</keyword>
<dbReference type="SMART" id="SM01294">
    <property type="entry name" value="PKS_PP_betabranch"/>
    <property type="match status" value="1"/>
</dbReference>
<dbReference type="PROSITE" id="PS00455">
    <property type="entry name" value="AMP_BINDING"/>
    <property type="match status" value="3"/>
</dbReference>
<dbReference type="FunFam" id="3.30.300.30:FF:000015">
    <property type="entry name" value="Nonribosomal peptide synthase SidD"/>
    <property type="match status" value="3"/>
</dbReference>
<protein>
    <recommendedName>
        <fullName evidence="5">Carrier domain-containing protein</fullName>
    </recommendedName>
</protein>
<feature type="domain" description="Carrier" evidence="5">
    <location>
        <begin position="3614"/>
        <end position="3690"/>
    </location>
</feature>
<dbReference type="NCBIfam" id="NF003417">
    <property type="entry name" value="PRK04813.1"/>
    <property type="match status" value="3"/>
</dbReference>
<reference evidence="6 7" key="1">
    <citation type="submission" date="2016-06" db="EMBL/GenBank/DDBJ databases">
        <authorList>
            <person name="Kjaerup R.B."/>
            <person name="Dalgaard T.S."/>
            <person name="Juul-Madsen H.R."/>
        </authorList>
    </citation>
    <scope>NUCLEOTIDE SEQUENCE [LARGE SCALE GENOMIC DNA]</scope>
</reference>
<dbReference type="PANTHER" id="PTHR45527:SF1">
    <property type="entry name" value="FATTY ACID SYNTHASE"/>
    <property type="match status" value="1"/>
</dbReference>
<keyword evidence="1" id="KW-0596">Phosphopantetheine</keyword>
<keyword evidence="7" id="KW-1185">Reference proteome</keyword>
<dbReference type="PROSITE" id="PS50075">
    <property type="entry name" value="CARRIER"/>
    <property type="match status" value="4"/>
</dbReference>
<dbReference type="Gene3D" id="3.30.559.10">
    <property type="entry name" value="Chloramphenicol acetyltransferase-like domain"/>
    <property type="match status" value="4"/>
</dbReference>
<gene>
    <name evidence="6" type="ORF">ZT3D7_G6601</name>
</gene>
<dbReference type="Pfam" id="PF00501">
    <property type="entry name" value="AMP-binding"/>
    <property type="match status" value="3"/>
</dbReference>
<evidence type="ECO:0000313" key="6">
    <source>
        <dbReference type="EMBL" id="SMQ51448.1"/>
    </source>
</evidence>
<dbReference type="CDD" id="cd19545">
    <property type="entry name" value="FUM14_C_NRPS-like"/>
    <property type="match status" value="3"/>
</dbReference>
<dbReference type="InterPro" id="IPR036736">
    <property type="entry name" value="ACP-like_sf"/>
</dbReference>
<feature type="compositionally biased region" description="Basic and acidic residues" evidence="4">
    <location>
        <begin position="13"/>
        <end position="32"/>
    </location>
</feature>
<dbReference type="InterPro" id="IPR020845">
    <property type="entry name" value="AMP-binding_CS"/>
</dbReference>
<feature type="domain" description="Carrier" evidence="5">
    <location>
        <begin position="2973"/>
        <end position="3049"/>
    </location>
</feature>
<evidence type="ECO:0000256" key="3">
    <source>
        <dbReference type="ARBA" id="ARBA00022598"/>
    </source>
</evidence>
<evidence type="ECO:0000256" key="4">
    <source>
        <dbReference type="SAM" id="MobiDB-lite"/>
    </source>
</evidence>
<dbReference type="SUPFAM" id="SSF56801">
    <property type="entry name" value="Acetyl-CoA synthetase-like"/>
    <property type="match status" value="3"/>
</dbReference>
<dbReference type="InterPro" id="IPR006162">
    <property type="entry name" value="Ppantetheine_attach_site"/>
</dbReference>
<dbReference type="Gene3D" id="3.40.50.12780">
    <property type="entry name" value="N-terminal domain of ligase-like"/>
    <property type="match status" value="3"/>
</dbReference>
<dbReference type="CDD" id="cd05918">
    <property type="entry name" value="A_NRPS_SidN3_like"/>
    <property type="match status" value="3"/>
</dbReference>
<dbReference type="PROSITE" id="PS00012">
    <property type="entry name" value="PHOSPHOPANTETHEINE"/>
    <property type="match status" value="2"/>
</dbReference>
<accession>A0A1X7RVJ6</accession>
<dbReference type="InterPro" id="IPR023213">
    <property type="entry name" value="CAT-like_dom_sf"/>
</dbReference>
<dbReference type="EMBL" id="LT853697">
    <property type="protein sequence ID" value="SMQ51448.1"/>
    <property type="molecule type" value="Genomic_DNA"/>
</dbReference>
<feature type="domain" description="Carrier" evidence="5">
    <location>
        <begin position="785"/>
        <end position="862"/>
    </location>
</feature>
<dbReference type="PANTHER" id="PTHR45527">
    <property type="entry name" value="NONRIBOSOMAL PEPTIDE SYNTHETASE"/>
    <property type="match status" value="1"/>
</dbReference>
<dbReference type="GO" id="GO:0044550">
    <property type="term" value="P:secondary metabolite biosynthetic process"/>
    <property type="evidence" value="ECO:0007669"/>
    <property type="project" value="TreeGrafter"/>
</dbReference>
<sequence length="4258" mass="466628">MTYDKTIQSGPAHRNDGTNDTPDMEHGEHQGHVQRGDVHFETAAWTTTDLAVLAASSCAMLIRSYAGTADVEFSVVPSRSREGKAIPFEIRVELSETAEEFMNRARHLLSECGVRAAVGDGAGAAASAIPPSSGRPFHLCLDLRVETATDDGLRAGGQMTDNTLTVLFCATPSGISYQIRYRDDQNGVVHTGVWVRRYLGLLGHLTRQLGEVSKDCRVVDVIRAPSPQDLLEIWTMNQSVAKPPQTTLHELFSTQAHLRPTATAIDAWDGVLSYERLDQLSTRLADLILASGAQHGSSIALYLRRSMWLIVGMLAVMKAGCAFVPFDPDWPIARRNRVMQLTQSRIVLTCKDFVYTPAETEEAPPGITILRLPDCLELVQFEVRSVTLPSVDSSAAAYVLFTSGSTGEPKGVVIEHRSIIISLQANGAQLGAGEHTRILQFATPTFDISVAEIWGTLILGGAVLVPSEADRKTNLPEYIVAKQVNHAALTPTVARLFTPDDVSCLRTLVLGGEAVLPADVKRWRSVPNLFNGFGPTECSVCCALHRIGENETAPAIGRLRGVPLWVVDPEDHERIMPMGAVGELVVEGWSVGRGYWGDNLSTQAAFLADPVWLTAGCKDNFPGRRGRIYKTGDLVRYDPFGNLLYVGRKADDLQVKIRGQRLGLGDVESHLRDCLPTGAEAIVVDVADMSSTILVAVLCFHSKYYGKVPDGPVLTVMSPAEAAAIQAQLAEQVPAYAVPTIFLRIAAIPSTTSDKADRRRIRALAKDSLPTLRDQVISRSTGIRLPTTPESRSLAAIWARILQIPMDRIGLDDNFLKLGGDSVKAVALVRDARLRLGLQLTMEQVFQSATLEDLAAASTIASNAEEGAPIEPFSLLPAQDIDVPELRHDLAISCGLQEHTSVRDAYPCTPLQEVLLSLSAQYVGAYTIQRVLRLQNEVNLTRFIEAWEEVVRHTAILTTRITQHPKYGLMNVVSGEPIHWTHLSSADLESFLQRDRETALSTDQPLMRCAVVHADPDTPRYFVCTMHHALYDAWSMPLLWERLLQAFRGEQLIPSTFAPFVKWCKYGRDEPSRRSYWEEVMHDSDSTTLFPPVPTSISKVREDSCSEYQWSMLERSASGITRANRLAAAWALVAGHYSGSQDVLFGVTTSGRSAPVVGISQIMGPTIATAPQRVRFRLDQPVSEFLQAVQDAAIGRIPFEQTGIEQISGYSSETRKIRAIQTFLVVQPEEYGGHEMGEVGEWVTGAGNFRYDVSALTLEVFLKPQGEIRCVAYYDSRVIENRIVKRCVSQLAHVTWQLDAASPDATVGSIEILTMTDIKEILALQDEPLRPVTEALPHRDIAMQEHTRPMAPAVQAHDRVLNYTQLWTESGRLAQRLIVLGVGSGHQIPLFLPPSSSVVVSMIAVLRTGASFAPISPDLPDARVQQLLLKLEYPVYVTSPSMNSRDVSFGKTAQMILQPDSEAEITDVAIPEAVEPDSAAWVIFTSGSTGTPKGVVISHSAAHTSFRKLGETFELGRHSRMLQFSSLAFDACVLEIIGTLMHGGCICIPAPDSQQSTTDLPLALQKMHVNTAILTPSIARQVEPKEVSCLDTLILTGEALVQNDLDRWQDVPRLFNAYGPAECSNMCAVRRIRPGDSDPECIGSLSGVENWVVNPEMPGQLSPVGGVGELVVGGATVGSGYLRDPEKTAAAFIQDLPWLARGPQRGTIGKPMRMYRTGDLVRVKPDGTLSYCGRKDSQVKIRGQRVELGDIEHHAMRLDGTPEAVAEVVEVGEQAQQLLVVFLRENGDVDIPVLCASHALIPQLENTLPRHMVPSYVICIPVMPCSLSGKTNRSQLRKTARELIETQWRDTMQASVAEQRSATTWEERVLAQAWKEALGARVASRQIGLDDDFVQLGGSSIDALKVVSACRRLGFSLTVATVLRFRCLEAQARQGTRVVKGHSDVNGMHQESYAPFSLLTTKTTIDTQQLRADVASECGIPVETVQDAYPCVPLQIGLLSLSMQGVADRAYLLQHTFDVPREFDMARIKRAWAEVVRTTDVLRTRIVHHQTAGFLQVVVHEEMCWQEHNDERSPTRMGLGERLSTFDMIRSTSSHPDRAVKEDCRKLVWTVHHAVADGWTLELILDKVRRLYDGVSSAPAPSDTFRPFVRWFHKHWSDDQAVQYWRENLAGIQTSTFPPLQAAAVDGIVADTSIEHCCSIPVAEDATFASIARAAWALVQSRHAMSRDVVFAEVRSGRTVDLPQAETIIGPMLTTLPFRARVEAGTTVGGFLEDIQKTALSSIAHEHLGLRRIAGIDNDCAAACAAVKTLIAIQPSPRPKSDSPVEQLFREAPRYRLVDYALCIEITPGEQADDGQMGVRLHAGFDPRIVGEAYVCRLLRHLASALVQLASLPRNAALARASTLPSEEIEQIWAWSTSSSSTPGASELLLHERILQNAQSRPHALAVQAWDGDLTYSQLAGLSLALARRLRRYHGVGRTCQFVPWYVEKSRWSVVAFLAVLCTGAAIVPLEPAHPFARTEQCLSSLPDASAAGRIAIVSASLAYRWASRLDTQLIELCDDLFHHLEGEDAGGDDDDTAAAMLSNVAPAAPCWVLFTSGTSGRPKGVVLEHRAPAASFPQIAHMLGLGQHTRMLQFTSHAFDAFTWEISTSLLVGGTLLVPSEEQRMHSLPAFCAQFHPNAACLTPGLIRAYSPQALSTLQVLLVGGAAPSKQDFRAWSHVPSLWNAYGPTEASVISALACASKAHPELISGCLGRIPGTSLWVCDPEDSCVLAPIGTVGELVIESPTLARGYLDADQTAASFKEDPEWLVEGVRGLRPGKHAKVYRTGDLVRLDEQGQLHYLGRRDKQVKIRGQRVELADVEHNIVECLDDVASTVVVMQRDGLQKMVAFVRMGHPLSSGEVSPHLTAHALSPAAEIRLKDRLPAYMLPKTWISIGEIPLTTSGKTDEDTLQRWIKAFHDHELDRRRTAIKRMPTTSLEKALHRSWAQALNLEGDAIDMESNFFAIGGDSISALELVAGLRRTGIELAVTDIYRKPALGDLSKWLECSAAPSPPIRSEADKILPFSLLPSEVEVEQLRGEVAGLCGTSPESVEDVFPCTALQTGMLAVSAQSTGAYVLRYVLEFGPGHDLTRFRTAWQDLLGMMPILRTRILNHWSAGFLQVVLRSEHAEETGPAERQELASCTGSLVEAREDSPARFILQIHHALYDAVTLQLLVDTLSSLYQGAHTHGLADYRLFIKHLASNGSTASEQFWRSTLDDFHAPVFPSLPSSVSEVIENRTTVIQCTFPVVPAHVTRASILRAAWALAVSWYTGHEDVVFGDVRSGRDADLVGIERMPGPTIATVPLSIRATGSLSVPEYLQQVQHRISSISPHEQLGLHKIQGLSSACANACRFQTLFNIHIGQAWTPADNTNGTNELHAWTADSDFKLRSFALVVEATIERQKPDYTVTASFDSRVISDCTLERVLHQFSSLVTRLATSASDDTQRLSQLGTISDADRQLINIADYGHLGRGKWLVLPHDQTRLAPAGAVGELVLEHKDDLHQDRPSFEVAVASDVQWLDKRPTTTLWSNGEYVRYEHGHGLIHVGWKDRADSEDVNVSSDAPGKDESNETSKLQTETEIVVASLWAEVLGQDFHQITRADSFSLLGGNSVSCVSLISKCRARGFLVSVPDLLRHPRLQDFAAIAAISRSSVRDETDAPFSLLFHGETQSKQLEAFLTAKVMPGVGCDRQEIEDVLPCTYMQVEFLQMDGGLQHHLRLDFGLRDIHAAALEQAVFGLVTRHSILRTVFCLDDDHGYIQVVLRSVRSQIYTNIHFGECEALDSAAARLIEMARTSLHTSSEQKLRFVLLSRDSEAAKEHSLLILNLSHAQFDGFSLPVIVRDLAALYQVAEDELAARSQVNTTALRMPASQFSEVIYGRSHTSTSKVRMHWARLLAGASAVPPFTENYLQASYQNFECELLDGTQPRSCSKVEKTVSLATWNRISEPAQKSYADVGTGIVVSAEDVLTAAWAVATAFVGRSDDVLFGLVVNGRRALPGNVANGESIVGPLMNIIPVRVKVPLYNDPVEPANRLQTGRHALLRDLVSALATQNAQSAAHEQTDLDEIATEFAPSGVWPELPKPSAGARRRFRWGSIVAWQDYRRLQAVDEPSRATDAGEDSADIARGYLSPFASLSQISFAGRPCSVTSHVPSPDLANVTLVGRVEDNDQGDVRLSLEHLPGAITSETARLLVDAVVATIEIMATEPDVLLHELVARLG</sequence>
<feature type="region of interest" description="Disordered" evidence="4">
    <location>
        <begin position="1"/>
        <end position="32"/>
    </location>
</feature>
<evidence type="ECO:0000259" key="5">
    <source>
        <dbReference type="PROSITE" id="PS50075"/>
    </source>
</evidence>
<dbReference type="InterPro" id="IPR045851">
    <property type="entry name" value="AMP-bd_C_sf"/>
</dbReference>
<dbReference type="SMART" id="SM00823">
    <property type="entry name" value="PKS_PP"/>
    <property type="match status" value="3"/>
</dbReference>
<proteinExistence type="predicted"/>
<dbReference type="SUPFAM" id="SSF47336">
    <property type="entry name" value="ACP-like"/>
    <property type="match status" value="4"/>
</dbReference>
<dbReference type="InterPro" id="IPR020806">
    <property type="entry name" value="PKS_PP-bd"/>
</dbReference>
<feature type="region of interest" description="Disordered" evidence="4">
    <location>
        <begin position="3595"/>
        <end position="3614"/>
    </location>
</feature>
<organism evidence="6 7">
    <name type="scientific">Zymoseptoria tritici (strain ST99CH_3D7)</name>
    <dbReference type="NCBI Taxonomy" id="1276538"/>
    <lineage>
        <taxon>Eukaryota</taxon>
        <taxon>Fungi</taxon>
        <taxon>Dikarya</taxon>
        <taxon>Ascomycota</taxon>
        <taxon>Pezizomycotina</taxon>
        <taxon>Dothideomycetes</taxon>
        <taxon>Dothideomycetidae</taxon>
        <taxon>Mycosphaerellales</taxon>
        <taxon>Mycosphaerellaceae</taxon>
        <taxon>Zymoseptoria</taxon>
    </lineage>
</organism>
<dbReference type="GO" id="GO:0005737">
    <property type="term" value="C:cytoplasm"/>
    <property type="evidence" value="ECO:0007669"/>
    <property type="project" value="TreeGrafter"/>
</dbReference>